<feature type="region of interest" description="Disordered" evidence="1">
    <location>
        <begin position="124"/>
        <end position="148"/>
    </location>
</feature>
<feature type="compositionally biased region" description="Basic and acidic residues" evidence="1">
    <location>
        <begin position="13"/>
        <end position="26"/>
    </location>
</feature>
<dbReference type="Gramene" id="AET4Gv20364400.2">
    <property type="protein sequence ID" value="AET4Gv20364400.2"/>
    <property type="gene ID" value="AET4Gv20364400"/>
</dbReference>
<reference evidence="2" key="4">
    <citation type="submission" date="2019-03" db="UniProtKB">
        <authorList>
            <consortium name="EnsemblPlants"/>
        </authorList>
    </citation>
    <scope>IDENTIFICATION</scope>
</reference>
<reference evidence="2" key="3">
    <citation type="journal article" date="2017" name="Nature">
        <title>Genome sequence of the progenitor of the wheat D genome Aegilops tauschii.</title>
        <authorList>
            <person name="Luo M.C."/>
            <person name="Gu Y.Q."/>
            <person name="Puiu D."/>
            <person name="Wang H."/>
            <person name="Twardziok S.O."/>
            <person name="Deal K.R."/>
            <person name="Huo N."/>
            <person name="Zhu T."/>
            <person name="Wang L."/>
            <person name="Wang Y."/>
            <person name="McGuire P.E."/>
            <person name="Liu S."/>
            <person name="Long H."/>
            <person name="Ramasamy R.K."/>
            <person name="Rodriguez J.C."/>
            <person name="Van S.L."/>
            <person name="Yuan L."/>
            <person name="Wang Z."/>
            <person name="Xia Z."/>
            <person name="Xiao L."/>
            <person name="Anderson O.D."/>
            <person name="Ouyang S."/>
            <person name="Liang Y."/>
            <person name="Zimin A.V."/>
            <person name="Pertea G."/>
            <person name="Qi P."/>
            <person name="Bennetzen J.L."/>
            <person name="Dai X."/>
            <person name="Dawson M.W."/>
            <person name="Muller H.G."/>
            <person name="Kugler K."/>
            <person name="Rivarola-Duarte L."/>
            <person name="Spannagl M."/>
            <person name="Mayer K.F.X."/>
            <person name="Lu F.H."/>
            <person name="Bevan M.W."/>
            <person name="Leroy P."/>
            <person name="Li P."/>
            <person name="You F.M."/>
            <person name="Sun Q."/>
            <person name="Liu Z."/>
            <person name="Lyons E."/>
            <person name="Wicker T."/>
            <person name="Salzberg S.L."/>
            <person name="Devos K.M."/>
            <person name="Dvorak J."/>
        </authorList>
    </citation>
    <scope>NUCLEOTIDE SEQUENCE [LARGE SCALE GENOMIC DNA]</scope>
    <source>
        <strain evidence="2">cv. AL8/78</strain>
    </source>
</reference>
<proteinExistence type="predicted"/>
<dbReference type="EnsemblPlants" id="AET4Gv20364400.2">
    <property type="protein sequence ID" value="AET4Gv20364400.2"/>
    <property type="gene ID" value="AET4Gv20364400"/>
</dbReference>
<keyword evidence="3" id="KW-1185">Reference proteome</keyword>
<evidence type="ECO:0000313" key="2">
    <source>
        <dbReference type="EnsemblPlants" id="AET4Gv20364400.2"/>
    </source>
</evidence>
<reference evidence="2" key="5">
    <citation type="journal article" date="2021" name="G3 (Bethesda)">
        <title>Aegilops tauschii genome assembly Aet v5.0 features greater sequence contiguity and improved annotation.</title>
        <authorList>
            <person name="Wang L."/>
            <person name="Zhu T."/>
            <person name="Rodriguez J.C."/>
            <person name="Deal K.R."/>
            <person name="Dubcovsky J."/>
            <person name="McGuire P.E."/>
            <person name="Lux T."/>
            <person name="Spannagl M."/>
            <person name="Mayer K.F.X."/>
            <person name="Baldrich P."/>
            <person name="Meyers B.C."/>
            <person name="Huo N."/>
            <person name="Gu Y.Q."/>
            <person name="Zhou H."/>
            <person name="Devos K.M."/>
            <person name="Bennetzen J.L."/>
            <person name="Unver T."/>
            <person name="Budak H."/>
            <person name="Gulick P.J."/>
            <person name="Galiba G."/>
            <person name="Kalapos B."/>
            <person name="Nelson D.R."/>
            <person name="Li P."/>
            <person name="You F.M."/>
            <person name="Luo M.C."/>
            <person name="Dvorak J."/>
        </authorList>
    </citation>
    <scope>NUCLEOTIDE SEQUENCE [LARGE SCALE GENOMIC DNA]</scope>
    <source>
        <strain evidence="2">cv. AL8/78</strain>
    </source>
</reference>
<sequence>VVPRVRPGRGRGRPSEEEQAAHGGEIHDAAMKAPLGGRMSHRIQADTVGDEDDLPGCLARGQPRCEEKQRRQHPHNRCGSKLAPGDETHAHIASKDANDDDTIKICKLASSMAQLLIEPYYPSVAVDRPERSRRRTASQTRLTPWSHQ</sequence>
<feature type="region of interest" description="Disordered" evidence="1">
    <location>
        <begin position="64"/>
        <end position="87"/>
    </location>
</feature>
<dbReference type="AlphaFoldDB" id="A0A453HYU1"/>
<feature type="region of interest" description="Disordered" evidence="1">
    <location>
        <begin position="1"/>
        <end position="26"/>
    </location>
</feature>
<protein>
    <submittedName>
        <fullName evidence="2">Uncharacterized protein</fullName>
    </submittedName>
</protein>
<reference evidence="3" key="2">
    <citation type="journal article" date="2017" name="Nat. Plants">
        <title>The Aegilops tauschii genome reveals multiple impacts of transposons.</title>
        <authorList>
            <person name="Zhao G."/>
            <person name="Zou C."/>
            <person name="Li K."/>
            <person name="Wang K."/>
            <person name="Li T."/>
            <person name="Gao L."/>
            <person name="Zhang X."/>
            <person name="Wang H."/>
            <person name="Yang Z."/>
            <person name="Liu X."/>
            <person name="Jiang W."/>
            <person name="Mao L."/>
            <person name="Kong X."/>
            <person name="Jiao Y."/>
            <person name="Jia J."/>
        </authorList>
    </citation>
    <scope>NUCLEOTIDE SEQUENCE [LARGE SCALE GENOMIC DNA]</scope>
    <source>
        <strain evidence="3">cv. AL8/78</strain>
    </source>
</reference>
<feature type="compositionally biased region" description="Basic residues" evidence="1">
    <location>
        <begin position="1"/>
        <end position="12"/>
    </location>
</feature>
<accession>A0A453HYU1</accession>
<organism evidence="2 3">
    <name type="scientific">Aegilops tauschii subsp. strangulata</name>
    <name type="common">Goatgrass</name>
    <dbReference type="NCBI Taxonomy" id="200361"/>
    <lineage>
        <taxon>Eukaryota</taxon>
        <taxon>Viridiplantae</taxon>
        <taxon>Streptophyta</taxon>
        <taxon>Embryophyta</taxon>
        <taxon>Tracheophyta</taxon>
        <taxon>Spermatophyta</taxon>
        <taxon>Magnoliopsida</taxon>
        <taxon>Liliopsida</taxon>
        <taxon>Poales</taxon>
        <taxon>Poaceae</taxon>
        <taxon>BOP clade</taxon>
        <taxon>Pooideae</taxon>
        <taxon>Triticodae</taxon>
        <taxon>Triticeae</taxon>
        <taxon>Triticinae</taxon>
        <taxon>Aegilops</taxon>
    </lineage>
</organism>
<evidence type="ECO:0000256" key="1">
    <source>
        <dbReference type="SAM" id="MobiDB-lite"/>
    </source>
</evidence>
<feature type="compositionally biased region" description="Polar residues" evidence="1">
    <location>
        <begin position="137"/>
        <end position="148"/>
    </location>
</feature>
<evidence type="ECO:0000313" key="3">
    <source>
        <dbReference type="Proteomes" id="UP000015105"/>
    </source>
</evidence>
<dbReference type="Proteomes" id="UP000015105">
    <property type="component" value="Chromosome 4D"/>
</dbReference>
<name>A0A453HYU1_AEGTS</name>
<reference evidence="3" key="1">
    <citation type="journal article" date="2014" name="Science">
        <title>Ancient hybridizations among the ancestral genomes of bread wheat.</title>
        <authorList>
            <consortium name="International Wheat Genome Sequencing Consortium,"/>
            <person name="Marcussen T."/>
            <person name="Sandve S.R."/>
            <person name="Heier L."/>
            <person name="Spannagl M."/>
            <person name="Pfeifer M."/>
            <person name="Jakobsen K.S."/>
            <person name="Wulff B.B."/>
            <person name="Steuernagel B."/>
            <person name="Mayer K.F."/>
            <person name="Olsen O.A."/>
        </authorList>
    </citation>
    <scope>NUCLEOTIDE SEQUENCE [LARGE SCALE GENOMIC DNA]</scope>
    <source>
        <strain evidence="3">cv. AL8/78</strain>
    </source>
</reference>